<organism evidence="1 2">
    <name type="scientific">Candidatus Auribacter fodinae</name>
    <dbReference type="NCBI Taxonomy" id="2093366"/>
    <lineage>
        <taxon>Bacteria</taxon>
        <taxon>Pseudomonadati</taxon>
        <taxon>Candidatus Auribacterota</taxon>
        <taxon>Candidatus Auribacteria</taxon>
        <taxon>Candidatus Auribacterales</taxon>
        <taxon>Candidatus Auribacteraceae</taxon>
        <taxon>Candidatus Auribacter</taxon>
    </lineage>
</organism>
<dbReference type="Proteomes" id="UP000266426">
    <property type="component" value="Unassembled WGS sequence"/>
</dbReference>
<sequence length="71" mass="8675">MKTITERELKEFFSQLNEFEMELMLKEKQDLFLDMYNSWLQSNDTNLKGKINQLAEELMQLDPTFKFKFLM</sequence>
<proteinExistence type="predicted"/>
<name>A0A3A4QVL2_9BACT</name>
<evidence type="ECO:0000313" key="2">
    <source>
        <dbReference type="Proteomes" id="UP000266426"/>
    </source>
</evidence>
<protein>
    <submittedName>
        <fullName evidence="1">Uncharacterized protein</fullName>
    </submittedName>
</protein>
<gene>
    <name evidence="1" type="ORF">C4541_12605</name>
</gene>
<accession>A0A3A4QVL2</accession>
<evidence type="ECO:0000313" key="1">
    <source>
        <dbReference type="EMBL" id="RJP56303.1"/>
    </source>
</evidence>
<dbReference type="AlphaFoldDB" id="A0A3A4QVL2"/>
<dbReference type="EMBL" id="QZJZ01000097">
    <property type="protein sequence ID" value="RJP56303.1"/>
    <property type="molecule type" value="Genomic_DNA"/>
</dbReference>
<comment type="caution">
    <text evidence="1">The sequence shown here is derived from an EMBL/GenBank/DDBJ whole genome shotgun (WGS) entry which is preliminary data.</text>
</comment>
<reference evidence="1 2" key="1">
    <citation type="journal article" date="2017" name="ISME J.">
        <title>Energy and carbon metabolisms in a deep terrestrial subsurface fluid microbial community.</title>
        <authorList>
            <person name="Momper L."/>
            <person name="Jungbluth S.P."/>
            <person name="Lee M.D."/>
            <person name="Amend J.P."/>
        </authorList>
    </citation>
    <scope>NUCLEOTIDE SEQUENCE [LARGE SCALE GENOMIC DNA]</scope>
    <source>
        <strain evidence="1">SURF_26</strain>
    </source>
</reference>